<dbReference type="PROSITE" id="PS00028">
    <property type="entry name" value="ZINC_FINGER_C2H2_1"/>
    <property type="match status" value="8"/>
</dbReference>
<dbReference type="SMART" id="SM00355">
    <property type="entry name" value="ZnF_C2H2"/>
    <property type="match status" value="13"/>
</dbReference>
<evidence type="ECO:0000313" key="11">
    <source>
        <dbReference type="EMBL" id="CAL8134436.1"/>
    </source>
</evidence>
<feature type="domain" description="C2H2-type" evidence="10">
    <location>
        <begin position="296"/>
        <end position="319"/>
    </location>
</feature>
<evidence type="ECO:0000259" key="10">
    <source>
        <dbReference type="PROSITE" id="PS50157"/>
    </source>
</evidence>
<feature type="domain" description="C2H2-type" evidence="10">
    <location>
        <begin position="325"/>
        <end position="347"/>
    </location>
</feature>
<dbReference type="Proteomes" id="UP001642540">
    <property type="component" value="Unassembled WGS sequence"/>
</dbReference>
<protein>
    <recommendedName>
        <fullName evidence="10">C2H2-type domain-containing protein</fullName>
    </recommendedName>
</protein>
<feature type="domain" description="C2H2-type" evidence="10">
    <location>
        <begin position="216"/>
        <end position="244"/>
    </location>
</feature>
<dbReference type="PANTHER" id="PTHR24399">
    <property type="entry name" value="ZINC FINGER AND BTB DOMAIN-CONTAINING"/>
    <property type="match status" value="1"/>
</dbReference>
<feature type="compositionally biased region" description="Acidic residues" evidence="9">
    <location>
        <begin position="643"/>
        <end position="659"/>
    </location>
</feature>
<evidence type="ECO:0000256" key="8">
    <source>
        <dbReference type="PROSITE-ProRule" id="PRU00042"/>
    </source>
</evidence>
<dbReference type="EMBL" id="CAXLJM020000104">
    <property type="protein sequence ID" value="CAL8134436.1"/>
    <property type="molecule type" value="Genomic_DNA"/>
</dbReference>
<feature type="region of interest" description="Disordered" evidence="9">
    <location>
        <begin position="725"/>
        <end position="754"/>
    </location>
</feature>
<feature type="region of interest" description="Disordered" evidence="9">
    <location>
        <begin position="674"/>
        <end position="701"/>
    </location>
</feature>
<feature type="domain" description="C2H2-type" evidence="10">
    <location>
        <begin position="157"/>
        <end position="185"/>
    </location>
</feature>
<proteinExistence type="predicted"/>
<evidence type="ECO:0000256" key="4">
    <source>
        <dbReference type="ARBA" id="ARBA00022833"/>
    </source>
</evidence>
<keyword evidence="6" id="KW-0804">Transcription</keyword>
<feature type="compositionally biased region" description="Gly residues" evidence="9">
    <location>
        <begin position="122"/>
        <end position="131"/>
    </location>
</feature>
<keyword evidence="3" id="KW-0677">Repeat</keyword>
<accession>A0ABP1RSK2</accession>
<evidence type="ECO:0000256" key="1">
    <source>
        <dbReference type="ARBA" id="ARBA00004123"/>
    </source>
</evidence>
<feature type="domain" description="C2H2-type" evidence="10">
    <location>
        <begin position="54"/>
        <end position="82"/>
    </location>
</feature>
<keyword evidence="12" id="KW-1185">Reference proteome</keyword>
<evidence type="ECO:0000313" key="12">
    <source>
        <dbReference type="Proteomes" id="UP001642540"/>
    </source>
</evidence>
<dbReference type="Gene3D" id="3.30.160.60">
    <property type="entry name" value="Classic Zinc Finger"/>
    <property type="match status" value="5"/>
</dbReference>
<evidence type="ECO:0000256" key="3">
    <source>
        <dbReference type="ARBA" id="ARBA00022737"/>
    </source>
</evidence>
<name>A0ABP1RSK2_9HEXA</name>
<evidence type="ECO:0000256" key="6">
    <source>
        <dbReference type="ARBA" id="ARBA00023163"/>
    </source>
</evidence>
<feature type="domain" description="C2H2-type" evidence="10">
    <location>
        <begin position="468"/>
        <end position="496"/>
    </location>
</feature>
<comment type="caution">
    <text evidence="11">The sequence shown here is derived from an EMBL/GenBank/DDBJ whole genome shotgun (WGS) entry which is preliminary data.</text>
</comment>
<evidence type="ECO:0000256" key="2">
    <source>
        <dbReference type="ARBA" id="ARBA00022723"/>
    </source>
</evidence>
<feature type="region of interest" description="Disordered" evidence="9">
    <location>
        <begin position="113"/>
        <end position="137"/>
    </location>
</feature>
<feature type="region of interest" description="Disordered" evidence="9">
    <location>
        <begin position="624"/>
        <end position="660"/>
    </location>
</feature>
<keyword evidence="5" id="KW-0805">Transcription regulation</keyword>
<feature type="domain" description="C2H2-type" evidence="10">
    <location>
        <begin position="87"/>
        <end position="115"/>
    </location>
</feature>
<gene>
    <name evidence="11" type="ORF">ODALV1_LOCUS25523</name>
</gene>
<keyword evidence="8" id="KW-0863">Zinc-finger</keyword>
<evidence type="ECO:0000256" key="5">
    <source>
        <dbReference type="ARBA" id="ARBA00023015"/>
    </source>
</evidence>
<dbReference type="InterPro" id="IPR013087">
    <property type="entry name" value="Znf_C2H2_type"/>
</dbReference>
<reference evidence="11 12" key="1">
    <citation type="submission" date="2024-08" db="EMBL/GenBank/DDBJ databases">
        <authorList>
            <person name="Cucini C."/>
            <person name="Frati F."/>
        </authorList>
    </citation>
    <scope>NUCLEOTIDE SEQUENCE [LARGE SCALE GENOMIC DNA]</scope>
</reference>
<keyword evidence="7" id="KW-0539">Nucleus</keyword>
<feature type="compositionally biased region" description="Basic residues" evidence="9">
    <location>
        <begin position="737"/>
        <end position="754"/>
    </location>
</feature>
<feature type="domain" description="C2H2-type" evidence="10">
    <location>
        <begin position="186"/>
        <end position="214"/>
    </location>
</feature>
<dbReference type="Pfam" id="PF13912">
    <property type="entry name" value="zf-C2H2_6"/>
    <property type="match status" value="1"/>
</dbReference>
<feature type="compositionally biased region" description="Acidic residues" evidence="9">
    <location>
        <begin position="560"/>
        <end position="575"/>
    </location>
</feature>
<keyword evidence="4" id="KW-0862">Zinc</keyword>
<dbReference type="SUPFAM" id="SSF57667">
    <property type="entry name" value="beta-beta-alpha zinc fingers"/>
    <property type="match status" value="4"/>
</dbReference>
<feature type="compositionally biased region" description="Acidic residues" evidence="9">
    <location>
        <begin position="681"/>
        <end position="699"/>
    </location>
</feature>
<evidence type="ECO:0000256" key="7">
    <source>
        <dbReference type="ARBA" id="ARBA00023242"/>
    </source>
</evidence>
<evidence type="ECO:0000256" key="9">
    <source>
        <dbReference type="SAM" id="MobiDB-lite"/>
    </source>
</evidence>
<keyword evidence="2" id="KW-0479">Metal-binding</keyword>
<sequence>MDDFSHSRLFSSIPRPTSSSKKTCFFLPTILATSCYSSLNLKVDNGNNDGSLEAICDICGKGFSSEAYVNRHKKSVHQKTNLNEEHQQCPKCPKRFNDMKNFWQHIVLVHEGKGDGNDVNEEGGGSGGGGVLPKDLQPRELDPRVNEMWTHSDDDGPTCKECGKSFSDVAGVKKHIKHIHLKLRTRECPKCGKKFRDTHNMNRHMKDVHALSKSDFPCNLCSIVLCSADGLFRHKRNVHGVKDEPIPIGTPPTQCPYCSEIFYHQGYEAHIRELHSEHYEEFVEARKKGPVGRYPSTCQICKQTFSDGQTLQRHITRVHDQAGAFRCSECGKNFGDPKELRTHLASHQNTILEPYVKPMLRAVFGTVCNSNMTCGICQTVVNNSLEGKLHIYIKHPEKFDEMVTKEAAGWGCSFCTERFVTKDEIIQHIDFNHPDQNLPTCGLCGHKELKQRDMNYHYKRHHAQAPRYVCEVCQATFTQKLGLKKHVKREHSDESAQCPYCPEKHVKVKLHVTKKHPERAAEYGEIVKKAVMEEREGRKRFNQFLAGKPVKKKKMIAREGEEEDSGSNSEIDGELSDNYNDGLDHDADDEEGELEKKPIPSECVVQQTKPVALEKYKIEKRAEQPHVIEIQRIEQPVSPPPAEEPEQILPDDGDSDDEVDIKPDLLTLKTAQEAQNRYADEIEEEEEDYDDDVPNEEEERPTVNLILCRRTLAVEVNRLTESEIRKWKTSKQAAKSSIKKGGSKSSQKRRRRRH</sequence>
<feature type="region of interest" description="Disordered" evidence="9">
    <location>
        <begin position="552"/>
        <end position="602"/>
    </location>
</feature>
<dbReference type="Pfam" id="PF00096">
    <property type="entry name" value="zf-C2H2"/>
    <property type="match status" value="5"/>
</dbReference>
<dbReference type="InterPro" id="IPR036236">
    <property type="entry name" value="Znf_C2H2_sf"/>
</dbReference>
<organism evidence="11 12">
    <name type="scientific">Orchesella dallaii</name>
    <dbReference type="NCBI Taxonomy" id="48710"/>
    <lineage>
        <taxon>Eukaryota</taxon>
        <taxon>Metazoa</taxon>
        <taxon>Ecdysozoa</taxon>
        <taxon>Arthropoda</taxon>
        <taxon>Hexapoda</taxon>
        <taxon>Collembola</taxon>
        <taxon>Entomobryomorpha</taxon>
        <taxon>Entomobryoidea</taxon>
        <taxon>Orchesellidae</taxon>
        <taxon>Orchesellinae</taxon>
        <taxon>Orchesella</taxon>
    </lineage>
</organism>
<dbReference type="PROSITE" id="PS50157">
    <property type="entry name" value="ZINC_FINGER_C2H2_2"/>
    <property type="match status" value="8"/>
</dbReference>
<dbReference type="PANTHER" id="PTHR24399:SF70">
    <property type="entry name" value="C2H2-TYPE DOMAIN-CONTAINING PROTEIN"/>
    <property type="match status" value="1"/>
</dbReference>
<comment type="subcellular location">
    <subcellularLocation>
        <location evidence="1">Nucleus</location>
    </subcellularLocation>
</comment>